<dbReference type="STRING" id="279824.SAMN03080617_00755"/>
<reference evidence="3" key="1">
    <citation type="submission" date="2016-10" db="EMBL/GenBank/DDBJ databases">
        <authorList>
            <person name="Varghese N."/>
            <person name="Submissions S."/>
        </authorList>
    </citation>
    <scope>NUCLEOTIDE SEQUENCE [LARGE SCALE GENOMIC DNA]</scope>
    <source>
        <strain evidence="3">DSM 22703</strain>
    </source>
</reference>
<feature type="chain" id="PRO_5011596939" evidence="1">
    <location>
        <begin position="23"/>
        <end position="122"/>
    </location>
</feature>
<keyword evidence="3" id="KW-1185">Reference proteome</keyword>
<evidence type="ECO:0000313" key="2">
    <source>
        <dbReference type="EMBL" id="SDA50812.1"/>
    </source>
</evidence>
<dbReference type="RefSeq" id="WP_092728621.1">
    <property type="nucleotide sequence ID" value="NZ_FMXE01000005.1"/>
</dbReference>
<evidence type="ECO:0000313" key="3">
    <source>
        <dbReference type="Proteomes" id="UP000198756"/>
    </source>
</evidence>
<protein>
    <submittedName>
        <fullName evidence="2">Uncharacterized protein</fullName>
    </submittedName>
</protein>
<organism evidence="2 3">
    <name type="scientific">Algoriphagus alkaliphilus</name>
    <dbReference type="NCBI Taxonomy" id="279824"/>
    <lineage>
        <taxon>Bacteria</taxon>
        <taxon>Pseudomonadati</taxon>
        <taxon>Bacteroidota</taxon>
        <taxon>Cytophagia</taxon>
        <taxon>Cytophagales</taxon>
        <taxon>Cyclobacteriaceae</taxon>
        <taxon>Algoriphagus</taxon>
    </lineage>
</organism>
<evidence type="ECO:0000256" key="1">
    <source>
        <dbReference type="SAM" id="SignalP"/>
    </source>
</evidence>
<dbReference type="EMBL" id="FMXE01000005">
    <property type="protein sequence ID" value="SDA50812.1"/>
    <property type="molecule type" value="Genomic_DNA"/>
</dbReference>
<dbReference type="OrthoDB" id="826371at2"/>
<sequence>MISLLNLLILSLRLTLAVQGQAVGILLNDFFGDRIAASDLGSDQELHEFLIPAFANEYGFIEAEEEKTEDKSESVADILALLFQDSIEREPRLLSNTIFGNKPIQGDLHLYDIFQSWKTHLG</sequence>
<dbReference type="AlphaFoldDB" id="A0A1G5VY97"/>
<feature type="signal peptide" evidence="1">
    <location>
        <begin position="1"/>
        <end position="22"/>
    </location>
</feature>
<accession>A0A1G5VY97</accession>
<keyword evidence="1" id="KW-0732">Signal</keyword>
<name>A0A1G5VY97_9BACT</name>
<dbReference type="Proteomes" id="UP000198756">
    <property type="component" value="Unassembled WGS sequence"/>
</dbReference>
<gene>
    <name evidence="2" type="ORF">SAMN03080617_00755</name>
</gene>
<proteinExistence type="predicted"/>